<dbReference type="Gene3D" id="3.40.50.300">
    <property type="entry name" value="P-loop containing nucleotide triphosphate hydrolases"/>
    <property type="match status" value="1"/>
</dbReference>
<dbReference type="Pfam" id="PF03796">
    <property type="entry name" value="DnaB_C"/>
    <property type="match status" value="1"/>
</dbReference>
<dbReference type="EC" id="5.6.2.3" evidence="10"/>
<keyword evidence="6 13" id="KW-0347">Helicase</keyword>
<dbReference type="GO" id="GO:0006269">
    <property type="term" value="P:DNA replication, synthesis of primer"/>
    <property type="evidence" value="ECO:0007669"/>
    <property type="project" value="UniProtKB-KW"/>
</dbReference>
<evidence type="ECO:0000313" key="13">
    <source>
        <dbReference type="EMBL" id="RLT75311.1"/>
    </source>
</evidence>
<evidence type="ECO:0000256" key="6">
    <source>
        <dbReference type="ARBA" id="ARBA00022806"/>
    </source>
</evidence>
<dbReference type="InterPro" id="IPR036185">
    <property type="entry name" value="DNA_heli_DnaB-like_N_sf"/>
</dbReference>
<sequence length="487" mass="54103">MKHQQSKTSAPAGLPASLTLPEERKAEKALLFGLLASRKSLPEIAFRITPEMFTHPDIALAIEAYLNLHGKGEGTDILSVEKEIRRLSPERAGQLPDLFELARQDGYMEVGGEFVRQHCRHVREAFVARRLILRCHELAHKAAADDRDTQKLISELGTVADELGEQLSLTHEIPDMPTATAEAMARVREIRERVARGGTAGIHTGLGGLDRLMGGLRAGSLHVFAARPGMGKTAFALFMAVNAAKQGIPVCIYSLEMSREQLIFRMLGQIAGVEPSKITKGTATEEEMRALEEASRQLKELPICINQRSDIQIDEIRCDISLRRRQGKCSLAIIDYLQLVNRDDKGKTPNEAISNITRKAKITAMDEEIPIVLLCQLNRNCETRGAYSFRHQLSDLRDSGSIEQDADTVSFISRLAVVNIHEDPDTHLPTRGRGTILLAKNRQGELGHVRFMHNEGVTSFWDDTEPARVRKTRAAEPKTKGKGLFEC</sequence>
<dbReference type="GO" id="GO:1990077">
    <property type="term" value="C:primosome complex"/>
    <property type="evidence" value="ECO:0007669"/>
    <property type="project" value="UniProtKB-KW"/>
</dbReference>
<dbReference type="Pfam" id="PF00772">
    <property type="entry name" value="DnaB"/>
    <property type="match status" value="1"/>
</dbReference>
<dbReference type="PROSITE" id="PS51199">
    <property type="entry name" value="SF4_HELICASE"/>
    <property type="match status" value="1"/>
</dbReference>
<evidence type="ECO:0000256" key="9">
    <source>
        <dbReference type="ARBA" id="ARBA00023235"/>
    </source>
</evidence>
<dbReference type="Proteomes" id="UP000310032">
    <property type="component" value="Unassembled WGS sequence"/>
</dbReference>
<dbReference type="InterPro" id="IPR007694">
    <property type="entry name" value="DNA_helicase_DnaB-like_C"/>
</dbReference>
<protein>
    <recommendedName>
        <fullName evidence="10">DNA 5'-3' helicase</fullName>
        <ecNumber evidence="10">5.6.2.3</ecNumber>
    </recommendedName>
</protein>
<dbReference type="EMBL" id="RAYI01000001">
    <property type="protein sequence ID" value="RLT75311.1"/>
    <property type="molecule type" value="Genomic_DNA"/>
</dbReference>
<keyword evidence="4" id="KW-0547">Nucleotide-binding</keyword>
<dbReference type="AlphaFoldDB" id="A0A3L7ZVI9"/>
<keyword evidence="2" id="KW-0639">Primosome</keyword>
<proteinExistence type="inferred from homology"/>
<evidence type="ECO:0000259" key="12">
    <source>
        <dbReference type="PROSITE" id="PS51199"/>
    </source>
</evidence>
<keyword evidence="3" id="KW-0235">DNA replication</keyword>
<evidence type="ECO:0000256" key="8">
    <source>
        <dbReference type="ARBA" id="ARBA00023125"/>
    </source>
</evidence>
<reference evidence="14 16" key="2">
    <citation type="submission" date="2019-04" db="EMBL/GenBank/DDBJ databases">
        <title>Microbes associate with the intestines of laboratory mice.</title>
        <authorList>
            <person name="Navarre W."/>
            <person name="Wong E."/>
            <person name="Huang K."/>
            <person name="Tropini C."/>
            <person name="Ng K."/>
            <person name="Yu B."/>
        </authorList>
    </citation>
    <scope>NUCLEOTIDE SEQUENCE [LARGE SCALE GENOMIC DNA]</scope>
    <source>
        <strain evidence="14 16">NM39_I3</strain>
    </source>
</reference>
<evidence type="ECO:0000256" key="11">
    <source>
        <dbReference type="ARBA" id="ARBA00048954"/>
    </source>
</evidence>
<comment type="caution">
    <text evidence="13">The sequence shown here is derived from an EMBL/GenBank/DDBJ whole genome shotgun (WGS) entry which is preliminary data.</text>
</comment>
<dbReference type="RefSeq" id="WP_121734774.1">
    <property type="nucleotide sequence ID" value="NZ_QXXG01000001.1"/>
</dbReference>
<dbReference type="PANTHER" id="PTHR30153">
    <property type="entry name" value="REPLICATIVE DNA HELICASE DNAB"/>
    <property type="match status" value="1"/>
</dbReference>
<evidence type="ECO:0000313" key="16">
    <source>
        <dbReference type="Proteomes" id="UP000310032"/>
    </source>
</evidence>
<evidence type="ECO:0000256" key="7">
    <source>
        <dbReference type="ARBA" id="ARBA00022840"/>
    </source>
</evidence>
<evidence type="ECO:0000256" key="1">
    <source>
        <dbReference type="ARBA" id="ARBA00008428"/>
    </source>
</evidence>
<dbReference type="GO" id="GO:0043139">
    <property type="term" value="F:5'-3' DNA helicase activity"/>
    <property type="evidence" value="ECO:0007669"/>
    <property type="project" value="UniProtKB-EC"/>
</dbReference>
<organism evidence="13 15">
    <name type="scientific">Parabacteroides distasonis</name>
    <dbReference type="NCBI Taxonomy" id="823"/>
    <lineage>
        <taxon>Bacteria</taxon>
        <taxon>Pseudomonadati</taxon>
        <taxon>Bacteroidota</taxon>
        <taxon>Bacteroidia</taxon>
        <taxon>Bacteroidales</taxon>
        <taxon>Tannerellaceae</taxon>
        <taxon>Parabacteroides</taxon>
    </lineage>
</organism>
<evidence type="ECO:0000256" key="10">
    <source>
        <dbReference type="ARBA" id="ARBA00044969"/>
    </source>
</evidence>
<dbReference type="InterPro" id="IPR027417">
    <property type="entry name" value="P-loop_NTPase"/>
</dbReference>
<dbReference type="Proteomes" id="UP000278164">
    <property type="component" value="Unassembled WGS sequence"/>
</dbReference>
<evidence type="ECO:0000256" key="4">
    <source>
        <dbReference type="ARBA" id="ARBA00022741"/>
    </source>
</evidence>
<evidence type="ECO:0000256" key="3">
    <source>
        <dbReference type="ARBA" id="ARBA00022705"/>
    </source>
</evidence>
<dbReference type="PANTHER" id="PTHR30153:SF2">
    <property type="entry name" value="REPLICATIVE DNA HELICASE"/>
    <property type="match status" value="1"/>
</dbReference>
<keyword evidence="5" id="KW-0378">Hydrolase</keyword>
<reference evidence="13 15" key="1">
    <citation type="submission" date="2018-09" db="EMBL/GenBank/DDBJ databases">
        <title>Murine metabolic-syndrome-specific gut microbial biobank.</title>
        <authorList>
            <person name="Liu C."/>
        </authorList>
    </citation>
    <scope>NUCLEOTIDE SEQUENCE [LARGE SCALE GENOMIC DNA]</scope>
    <source>
        <strain evidence="13 15">8-P5</strain>
    </source>
</reference>
<dbReference type="EMBL" id="SRYM01000001">
    <property type="protein sequence ID" value="TGY63811.1"/>
    <property type="molecule type" value="Genomic_DNA"/>
</dbReference>
<dbReference type="InterPro" id="IPR016136">
    <property type="entry name" value="DNA_helicase_N/primase_C"/>
</dbReference>
<evidence type="ECO:0000313" key="14">
    <source>
        <dbReference type="EMBL" id="TGY63811.1"/>
    </source>
</evidence>
<dbReference type="InterPro" id="IPR007693">
    <property type="entry name" value="DNA_helicase_DnaB-like_N"/>
</dbReference>
<feature type="domain" description="SF4 helicase" evidence="12">
    <location>
        <begin position="195"/>
        <end position="467"/>
    </location>
</feature>
<accession>A0A3L7ZVI9</accession>
<dbReference type="GO" id="GO:0016787">
    <property type="term" value="F:hydrolase activity"/>
    <property type="evidence" value="ECO:0007669"/>
    <property type="project" value="UniProtKB-KW"/>
</dbReference>
<dbReference type="SUPFAM" id="SSF48024">
    <property type="entry name" value="N-terminal domain of DnaB helicase"/>
    <property type="match status" value="1"/>
</dbReference>
<keyword evidence="7" id="KW-0067">ATP-binding</keyword>
<dbReference type="SUPFAM" id="SSF52540">
    <property type="entry name" value="P-loop containing nucleoside triphosphate hydrolases"/>
    <property type="match status" value="1"/>
</dbReference>
<evidence type="ECO:0000256" key="5">
    <source>
        <dbReference type="ARBA" id="ARBA00022801"/>
    </source>
</evidence>
<evidence type="ECO:0000313" key="15">
    <source>
        <dbReference type="Proteomes" id="UP000278164"/>
    </source>
</evidence>
<name>A0A3L7ZVI9_PARDI</name>
<dbReference type="Gene3D" id="1.10.860.10">
    <property type="entry name" value="DNAb Helicase, Chain A"/>
    <property type="match status" value="1"/>
</dbReference>
<dbReference type="GO" id="GO:0005524">
    <property type="term" value="F:ATP binding"/>
    <property type="evidence" value="ECO:0007669"/>
    <property type="project" value="UniProtKB-KW"/>
</dbReference>
<dbReference type="CDD" id="cd00984">
    <property type="entry name" value="DnaB_C"/>
    <property type="match status" value="1"/>
</dbReference>
<dbReference type="GO" id="GO:0003677">
    <property type="term" value="F:DNA binding"/>
    <property type="evidence" value="ECO:0007669"/>
    <property type="project" value="UniProtKB-KW"/>
</dbReference>
<keyword evidence="9" id="KW-0413">Isomerase</keyword>
<keyword evidence="8" id="KW-0238">DNA-binding</keyword>
<gene>
    <name evidence="13" type="ORF">D7V78_02050</name>
    <name evidence="14" type="ORF">E5342_00200</name>
</gene>
<dbReference type="GO" id="GO:0005829">
    <property type="term" value="C:cytosol"/>
    <property type="evidence" value="ECO:0007669"/>
    <property type="project" value="TreeGrafter"/>
</dbReference>
<dbReference type="OrthoDB" id="1098323at2"/>
<evidence type="ECO:0000256" key="2">
    <source>
        <dbReference type="ARBA" id="ARBA00022515"/>
    </source>
</evidence>
<comment type="similarity">
    <text evidence="1">Belongs to the helicase family. DnaB subfamily.</text>
</comment>
<comment type="catalytic activity">
    <reaction evidence="11">
        <text>ATP + H2O = ADP + phosphate + H(+)</text>
        <dbReference type="Rhea" id="RHEA:13065"/>
        <dbReference type="ChEBI" id="CHEBI:15377"/>
        <dbReference type="ChEBI" id="CHEBI:15378"/>
        <dbReference type="ChEBI" id="CHEBI:30616"/>
        <dbReference type="ChEBI" id="CHEBI:43474"/>
        <dbReference type="ChEBI" id="CHEBI:456216"/>
        <dbReference type="EC" id="5.6.2.3"/>
    </reaction>
</comment>